<dbReference type="EnsemblPlants" id="OB01G21170.1">
    <property type="protein sequence ID" value="OB01G21170.1"/>
    <property type="gene ID" value="OB01G21170"/>
</dbReference>
<evidence type="ECO:0000256" key="1">
    <source>
        <dbReference type="ARBA" id="ARBA00022729"/>
    </source>
</evidence>
<dbReference type="Proteomes" id="UP000006038">
    <property type="component" value="Chromosome 1"/>
</dbReference>
<name>J3KYR1_ORYBR</name>
<dbReference type="eggNOG" id="ENOG502QPUJ">
    <property type="taxonomic scope" value="Eukaryota"/>
</dbReference>
<evidence type="ECO:0000313" key="6">
    <source>
        <dbReference type="Proteomes" id="UP000006038"/>
    </source>
</evidence>
<feature type="chain" id="PRO_5003773240" description="Expansin-like EG45 domain-containing protein" evidence="3">
    <location>
        <begin position="23"/>
        <end position="240"/>
    </location>
</feature>
<organism evidence="5">
    <name type="scientific">Oryza brachyantha</name>
    <name type="common">malo sina</name>
    <dbReference type="NCBI Taxonomy" id="4533"/>
    <lineage>
        <taxon>Eukaryota</taxon>
        <taxon>Viridiplantae</taxon>
        <taxon>Streptophyta</taxon>
        <taxon>Embryophyta</taxon>
        <taxon>Tracheophyta</taxon>
        <taxon>Spermatophyta</taxon>
        <taxon>Magnoliopsida</taxon>
        <taxon>Liliopsida</taxon>
        <taxon>Poales</taxon>
        <taxon>Poaceae</taxon>
        <taxon>BOP clade</taxon>
        <taxon>Oryzoideae</taxon>
        <taxon>Oryzeae</taxon>
        <taxon>Oryzinae</taxon>
        <taxon>Oryza</taxon>
    </lineage>
</organism>
<reference evidence="5" key="1">
    <citation type="journal article" date="2013" name="Nat. Commun.">
        <title>Whole-genome sequencing of Oryza brachyantha reveals mechanisms underlying Oryza genome evolution.</title>
        <authorList>
            <person name="Chen J."/>
            <person name="Huang Q."/>
            <person name="Gao D."/>
            <person name="Wang J."/>
            <person name="Lang Y."/>
            <person name="Liu T."/>
            <person name="Li B."/>
            <person name="Bai Z."/>
            <person name="Luis Goicoechea J."/>
            <person name="Liang C."/>
            <person name="Chen C."/>
            <person name="Zhang W."/>
            <person name="Sun S."/>
            <person name="Liao Y."/>
            <person name="Zhang X."/>
            <person name="Yang L."/>
            <person name="Song C."/>
            <person name="Wang M."/>
            <person name="Shi J."/>
            <person name="Liu G."/>
            <person name="Liu J."/>
            <person name="Zhou H."/>
            <person name="Zhou W."/>
            <person name="Yu Q."/>
            <person name="An N."/>
            <person name="Chen Y."/>
            <person name="Cai Q."/>
            <person name="Wang B."/>
            <person name="Liu B."/>
            <person name="Min J."/>
            <person name="Huang Y."/>
            <person name="Wu H."/>
            <person name="Li Z."/>
            <person name="Zhang Y."/>
            <person name="Yin Y."/>
            <person name="Song W."/>
            <person name="Jiang J."/>
            <person name="Jackson S.A."/>
            <person name="Wing R.A."/>
            <person name="Wang J."/>
            <person name="Chen M."/>
        </authorList>
    </citation>
    <scope>NUCLEOTIDE SEQUENCE [LARGE SCALE GENOMIC DNA]</scope>
    <source>
        <strain evidence="5">cv. IRGC 101232</strain>
    </source>
</reference>
<feature type="compositionally biased region" description="Low complexity" evidence="2">
    <location>
        <begin position="134"/>
        <end position="143"/>
    </location>
</feature>
<dbReference type="HOGENOM" id="CLU_1221311_0_0_1"/>
<accession>J3KYR1</accession>
<keyword evidence="1 3" id="KW-0732">Signal</keyword>
<dbReference type="InterPro" id="IPR007118">
    <property type="entry name" value="Expan_Lol_pI"/>
</dbReference>
<feature type="compositionally biased region" description="Basic residues" evidence="2">
    <location>
        <begin position="144"/>
        <end position="154"/>
    </location>
</feature>
<feature type="region of interest" description="Disordered" evidence="2">
    <location>
        <begin position="117"/>
        <end position="219"/>
    </location>
</feature>
<evidence type="ECO:0000259" key="4">
    <source>
        <dbReference type="PROSITE" id="PS50842"/>
    </source>
</evidence>
<feature type="compositionally biased region" description="Basic residues" evidence="2">
    <location>
        <begin position="210"/>
        <end position="219"/>
    </location>
</feature>
<evidence type="ECO:0000313" key="5">
    <source>
        <dbReference type="EnsemblPlants" id="OB01G21170.1"/>
    </source>
</evidence>
<dbReference type="Gene3D" id="2.40.40.10">
    <property type="entry name" value="RlpA-like domain"/>
    <property type="match status" value="1"/>
</dbReference>
<proteinExistence type="predicted"/>
<dbReference type="AlphaFoldDB" id="J3KYR1"/>
<keyword evidence="6" id="KW-1185">Reference proteome</keyword>
<dbReference type="Gramene" id="OB01G21170.1">
    <property type="protein sequence ID" value="OB01G21170.1"/>
    <property type="gene ID" value="OB01G21170"/>
</dbReference>
<feature type="signal peptide" evidence="3">
    <location>
        <begin position="1"/>
        <end position="22"/>
    </location>
</feature>
<sequence>MELLGLLAVAVVAAMAVVEVAAGGDSDWSSGRATFYGGSDASGTMGGACGYGNLYSAGYGTNTAALSTALFNNGQSCGACFEVRCAGGGSCVAGATVAVTARGRGVGQPAARALRHGRAGVHQDRAVPRRRGARAVPARGVRQAGRHPVHRHRPLLLQPGARQQRRRRRRRHGGVHQGLAVRVAGHEPQLGRQLAERRQPRRPAPLLQGHRQRRPDRHLRQRRALRLVLRPDLHRWPVLA</sequence>
<evidence type="ECO:0000256" key="2">
    <source>
        <dbReference type="SAM" id="MobiDB-lite"/>
    </source>
</evidence>
<dbReference type="PRINTS" id="PR01225">
    <property type="entry name" value="EXPANSNFAMLY"/>
</dbReference>
<dbReference type="PANTHER" id="PTHR31867">
    <property type="entry name" value="EXPANSIN-A15"/>
    <property type="match status" value="1"/>
</dbReference>
<dbReference type="OMA" id="HRMATHV"/>
<dbReference type="SMART" id="SM00837">
    <property type="entry name" value="DPBB_1"/>
    <property type="match status" value="1"/>
</dbReference>
<feature type="compositionally biased region" description="Basic residues" evidence="2">
    <location>
        <begin position="163"/>
        <end position="174"/>
    </location>
</feature>
<dbReference type="InterPro" id="IPR007112">
    <property type="entry name" value="Expansin/allergen_DPBB_dom"/>
</dbReference>
<dbReference type="PROSITE" id="PS50842">
    <property type="entry name" value="EXPANSIN_EG45"/>
    <property type="match status" value="1"/>
</dbReference>
<reference evidence="5" key="2">
    <citation type="submission" date="2013-04" db="UniProtKB">
        <authorList>
            <consortium name="EnsemblPlants"/>
        </authorList>
    </citation>
    <scope>IDENTIFICATION</scope>
</reference>
<feature type="domain" description="Expansin-like EG45" evidence="4">
    <location>
        <begin position="46"/>
        <end position="161"/>
    </location>
</feature>
<dbReference type="GO" id="GO:0009664">
    <property type="term" value="P:plant-type cell wall organization"/>
    <property type="evidence" value="ECO:0007669"/>
    <property type="project" value="InterPro"/>
</dbReference>
<dbReference type="InterPro" id="IPR036908">
    <property type="entry name" value="RlpA-like_sf"/>
</dbReference>
<dbReference type="SUPFAM" id="SSF50685">
    <property type="entry name" value="Barwin-like endoglucanases"/>
    <property type="match status" value="1"/>
</dbReference>
<dbReference type="InterPro" id="IPR002963">
    <property type="entry name" value="Expansin"/>
</dbReference>
<evidence type="ECO:0000256" key="3">
    <source>
        <dbReference type="SAM" id="SignalP"/>
    </source>
</evidence>
<protein>
    <recommendedName>
        <fullName evidence="4">Expansin-like EG45 domain-containing protein</fullName>
    </recommendedName>
</protein>
<dbReference type="STRING" id="4533.J3KYR1"/>
<dbReference type="GO" id="GO:0005576">
    <property type="term" value="C:extracellular region"/>
    <property type="evidence" value="ECO:0007669"/>
    <property type="project" value="InterPro"/>
</dbReference>